<gene>
    <name evidence="9" type="ORF">NYP18_07225</name>
</gene>
<feature type="transmembrane region" description="Helical" evidence="7">
    <location>
        <begin position="665"/>
        <end position="690"/>
    </location>
</feature>
<keyword evidence="3 7" id="KW-0812">Transmembrane</keyword>
<evidence type="ECO:0000256" key="5">
    <source>
        <dbReference type="ARBA" id="ARBA00023136"/>
    </source>
</evidence>
<keyword evidence="5 7" id="KW-0472">Membrane</keyword>
<feature type="transmembrane region" description="Helical" evidence="7">
    <location>
        <begin position="761"/>
        <end position="783"/>
    </location>
</feature>
<proteinExistence type="predicted"/>
<dbReference type="InterPro" id="IPR038766">
    <property type="entry name" value="Membrane_comp_ABC_pdt"/>
</dbReference>
<keyword evidence="4 7" id="KW-1133">Transmembrane helix</keyword>
<evidence type="ECO:0000259" key="8">
    <source>
        <dbReference type="Pfam" id="PF02687"/>
    </source>
</evidence>
<protein>
    <recommendedName>
        <fullName evidence="8">ABC3 transporter permease C-terminal domain-containing protein</fullName>
    </recommendedName>
</protein>
<evidence type="ECO:0000313" key="10">
    <source>
        <dbReference type="Proteomes" id="UP001205965"/>
    </source>
</evidence>
<evidence type="ECO:0000256" key="3">
    <source>
        <dbReference type="ARBA" id="ARBA00022692"/>
    </source>
</evidence>
<keyword evidence="10" id="KW-1185">Reference proteome</keyword>
<feature type="transmembrane region" description="Helical" evidence="7">
    <location>
        <begin position="722"/>
        <end position="741"/>
    </location>
</feature>
<feature type="transmembrane region" description="Helical" evidence="7">
    <location>
        <begin position="240"/>
        <end position="266"/>
    </location>
</feature>
<dbReference type="Proteomes" id="UP001205965">
    <property type="component" value="Unassembled WGS sequence"/>
</dbReference>
<organism evidence="9 10">
    <name type="scientific">Corynebacterium lemuris</name>
    <dbReference type="NCBI Taxonomy" id="1859292"/>
    <lineage>
        <taxon>Bacteria</taxon>
        <taxon>Bacillati</taxon>
        <taxon>Actinomycetota</taxon>
        <taxon>Actinomycetes</taxon>
        <taxon>Mycobacteriales</taxon>
        <taxon>Corynebacteriaceae</taxon>
        <taxon>Corynebacterium</taxon>
    </lineage>
</organism>
<feature type="transmembrane region" description="Helical" evidence="7">
    <location>
        <begin position="377"/>
        <end position="396"/>
    </location>
</feature>
<name>A0ABT2FW33_9CORY</name>
<dbReference type="InterPro" id="IPR003838">
    <property type="entry name" value="ABC3_permease_C"/>
</dbReference>
<sequence>MSLTFRLAWRDLNTHRTTAILAMALFALPLTAILALAAAGSSATTQATDPLHRYSSAFLSYGTCSGIPGPSSLCLDPDHVHFQDLPGHERLTQQLGEDLTFHPLYQTGSDITLSSGTNTTATPVTAFDAPDPDRESFPAPGEIHLTFPTAFILDVREGDAVRMGERSLTVASVSDADAARVQVNPLDFPGGDMQRVQQWFSPAPHLPEAQPGTGIRTTDSPVGRTDPRMLTTFNRLPSDMVLPVILMGLMALLLMVAIIGPIFAVAGRRQRRTMGLLSASGGSPRTLRRILLWQAVIVAALGGALGVTASLPLGWLVLRILGVEATRFLWPWDLALAGWLFALACAVVAAIQPALAAGREDPVVALAGGSTQRRPRLRPLLLIGPAVMAIGIIGSATGPGLFMLITGIGVLLSGGATVWALSRAGGHLPLPARLAARDIIRQATRSAPGVAAVAGVVFVAAMAAAFPATTSTLGSTANLVMVSATQQLTSIGRHTDNITQVGEQLGNGHITRHDLFIPAPDQIHVTGAHPLPSAWQQAGIFSDIIIAGPELLHTLADLSEEDHTRAAAALQEGTGILGVPTPDQKLTFSDGQTLETVTVPSDPEFGLLITPETATALGITTTYVASALIPEQPMSELLKARLAVTNGGLDHTLATVHIPGVDPNVIVFTLAPVLLSLITAFAVAALIIYLSAAESRRDLHTLWSVGAQPGILRHFTAAQGTMIATAGMLLGLAAGLLTAIATAIDSGSGPAITTHWLNTPLLVLTIGLPVTGWLTGTLFGALINRRAGSAPPQAHSQLLRRNHQNIRITTTMMKPRTR</sequence>
<keyword evidence="2" id="KW-1003">Cell membrane</keyword>
<dbReference type="PANTHER" id="PTHR30287:SF1">
    <property type="entry name" value="INNER MEMBRANE PROTEIN"/>
    <property type="match status" value="1"/>
</dbReference>
<dbReference type="PANTHER" id="PTHR30287">
    <property type="entry name" value="MEMBRANE COMPONENT OF PREDICTED ABC SUPERFAMILY METABOLITE UPTAKE TRANSPORTER"/>
    <property type="match status" value="1"/>
</dbReference>
<reference evidence="9 10" key="1">
    <citation type="submission" date="2022-08" db="EMBL/GenBank/DDBJ databases">
        <title>YIM 101645 draft genome.</title>
        <authorList>
            <person name="Chen X."/>
        </authorList>
    </citation>
    <scope>NUCLEOTIDE SEQUENCE [LARGE SCALE GENOMIC DNA]</scope>
    <source>
        <strain evidence="9 10">YIM 101645</strain>
    </source>
</reference>
<evidence type="ECO:0000256" key="6">
    <source>
        <dbReference type="SAM" id="MobiDB-lite"/>
    </source>
</evidence>
<evidence type="ECO:0000256" key="1">
    <source>
        <dbReference type="ARBA" id="ARBA00004651"/>
    </source>
</evidence>
<feature type="region of interest" description="Disordered" evidence="6">
    <location>
        <begin position="205"/>
        <end position="226"/>
    </location>
</feature>
<evidence type="ECO:0000256" key="2">
    <source>
        <dbReference type="ARBA" id="ARBA00022475"/>
    </source>
</evidence>
<evidence type="ECO:0000313" key="9">
    <source>
        <dbReference type="EMBL" id="MCS5479446.1"/>
    </source>
</evidence>
<feature type="transmembrane region" description="Helical" evidence="7">
    <location>
        <begin position="290"/>
        <end position="316"/>
    </location>
</feature>
<evidence type="ECO:0000256" key="7">
    <source>
        <dbReference type="SAM" id="Phobius"/>
    </source>
</evidence>
<comment type="caution">
    <text evidence="9">The sequence shown here is derived from an EMBL/GenBank/DDBJ whole genome shotgun (WGS) entry which is preliminary data.</text>
</comment>
<evidence type="ECO:0000256" key="4">
    <source>
        <dbReference type="ARBA" id="ARBA00022989"/>
    </source>
</evidence>
<dbReference type="RefSeq" id="WP_259427504.1">
    <property type="nucleotide sequence ID" value="NZ_JANWTC010000004.1"/>
</dbReference>
<comment type="subcellular location">
    <subcellularLocation>
        <location evidence="1">Cell membrane</location>
        <topology evidence="1">Multi-pass membrane protein</topology>
    </subcellularLocation>
</comment>
<feature type="transmembrane region" description="Helical" evidence="7">
    <location>
        <begin position="443"/>
        <end position="466"/>
    </location>
</feature>
<dbReference type="EMBL" id="JANWTC010000004">
    <property type="protein sequence ID" value="MCS5479446.1"/>
    <property type="molecule type" value="Genomic_DNA"/>
</dbReference>
<accession>A0ABT2FW33</accession>
<dbReference type="Pfam" id="PF02687">
    <property type="entry name" value="FtsX"/>
    <property type="match status" value="1"/>
</dbReference>
<feature type="transmembrane region" description="Helical" evidence="7">
    <location>
        <begin position="336"/>
        <end position="356"/>
    </location>
</feature>
<feature type="domain" description="ABC3 transporter permease C-terminal" evidence="8">
    <location>
        <begin position="246"/>
        <end position="361"/>
    </location>
</feature>
<feature type="transmembrane region" description="Helical" evidence="7">
    <location>
        <begin position="402"/>
        <end position="422"/>
    </location>
</feature>